<dbReference type="Pfam" id="PF19300">
    <property type="entry name" value="BPD_transp_1_N"/>
    <property type="match status" value="1"/>
</dbReference>
<dbReference type="PANTHER" id="PTHR30465">
    <property type="entry name" value="INNER MEMBRANE ABC TRANSPORTER"/>
    <property type="match status" value="1"/>
</dbReference>
<feature type="transmembrane region" description="Helical" evidence="7">
    <location>
        <begin position="136"/>
        <end position="159"/>
    </location>
</feature>
<dbReference type="STRING" id="383372.Rcas_2423"/>
<accession>A7NLV5</accession>
<reference evidence="9 10" key="1">
    <citation type="submission" date="2007-08" db="EMBL/GenBank/DDBJ databases">
        <title>Complete sequence of Roseiflexus castenholzii DSM 13941.</title>
        <authorList>
            <consortium name="US DOE Joint Genome Institute"/>
            <person name="Copeland A."/>
            <person name="Lucas S."/>
            <person name="Lapidus A."/>
            <person name="Barry K."/>
            <person name="Glavina del Rio T."/>
            <person name="Dalin E."/>
            <person name="Tice H."/>
            <person name="Pitluck S."/>
            <person name="Thompson L.S."/>
            <person name="Brettin T."/>
            <person name="Bruce D."/>
            <person name="Detter J.C."/>
            <person name="Han C."/>
            <person name="Tapia R."/>
            <person name="Schmutz J."/>
            <person name="Larimer F."/>
            <person name="Land M."/>
            <person name="Hauser L."/>
            <person name="Kyrpides N."/>
            <person name="Mikhailova N."/>
            <person name="Bryant D.A."/>
            <person name="Hanada S."/>
            <person name="Tsukatani Y."/>
            <person name="Richardson P."/>
        </authorList>
    </citation>
    <scope>NUCLEOTIDE SEQUENCE [LARGE SCALE GENOMIC DNA]</scope>
    <source>
        <strain evidence="10">DSM 13941 / HLO8</strain>
    </source>
</reference>
<dbReference type="PROSITE" id="PS50928">
    <property type="entry name" value="ABC_TM1"/>
    <property type="match status" value="1"/>
</dbReference>
<dbReference type="eggNOG" id="COG0601">
    <property type="taxonomic scope" value="Bacteria"/>
</dbReference>
<evidence type="ECO:0000313" key="10">
    <source>
        <dbReference type="Proteomes" id="UP000000263"/>
    </source>
</evidence>
<dbReference type="RefSeq" id="WP_012120927.1">
    <property type="nucleotide sequence ID" value="NC_009767.1"/>
</dbReference>
<sequence length="327" mass="36769">MLNFIARRLVNMFFLLIVVSFVGFWIIQLPPGSILDVQIQRLRMQGGNLPESMIQALRDRYGVDDPFYVQYWKWISRSLQGDFGTSFETDQKVAERIYNRLGISFGLSLTALLFTWLVAIPIGVYSATHRYTWPDYLITFVQFLGLSIPGFLLALILLITASRLWDQPIGGLFSPQYADAPWSLAKLWDFIRHVWIAIVVLAIGATAGLTRVMRANLLDVLNMQYIQTARAKGLKESTVIWKHAVRNAIHPLVMSLGTLLPALVVGETLIAIILSLPTIGPLYLDALRSQDMYLAGTILVMLSALLLVGNLIADLLLAWVDPRVRLE</sequence>
<dbReference type="PANTHER" id="PTHR30465:SF43">
    <property type="entry name" value="OLIGOPEPTIDE ABC TRANSPORTER, PERMEASE PROTEIN"/>
    <property type="match status" value="1"/>
</dbReference>
<dbReference type="AlphaFoldDB" id="A7NLV5"/>
<dbReference type="OrthoDB" id="9772184at2"/>
<dbReference type="SUPFAM" id="SSF161098">
    <property type="entry name" value="MetI-like"/>
    <property type="match status" value="1"/>
</dbReference>
<keyword evidence="2 7" id="KW-0813">Transport</keyword>
<dbReference type="InterPro" id="IPR000515">
    <property type="entry name" value="MetI-like"/>
</dbReference>
<feature type="domain" description="ABC transmembrane type-1" evidence="8">
    <location>
        <begin position="101"/>
        <end position="317"/>
    </location>
</feature>
<comment type="similarity">
    <text evidence="7">Belongs to the binding-protein-dependent transport system permease family.</text>
</comment>
<gene>
    <name evidence="9" type="ordered locus">Rcas_2423</name>
</gene>
<feature type="transmembrane region" description="Helical" evidence="7">
    <location>
        <begin position="9"/>
        <end position="27"/>
    </location>
</feature>
<keyword evidence="5 7" id="KW-1133">Transmembrane helix</keyword>
<evidence type="ECO:0000256" key="5">
    <source>
        <dbReference type="ARBA" id="ARBA00022989"/>
    </source>
</evidence>
<evidence type="ECO:0000256" key="2">
    <source>
        <dbReference type="ARBA" id="ARBA00022448"/>
    </source>
</evidence>
<proteinExistence type="inferred from homology"/>
<keyword evidence="3" id="KW-1003">Cell membrane</keyword>
<keyword evidence="10" id="KW-1185">Reference proteome</keyword>
<dbReference type="GO" id="GO:0005886">
    <property type="term" value="C:plasma membrane"/>
    <property type="evidence" value="ECO:0007669"/>
    <property type="project" value="UniProtKB-SubCell"/>
</dbReference>
<feature type="transmembrane region" description="Helical" evidence="7">
    <location>
        <begin position="101"/>
        <end position="124"/>
    </location>
</feature>
<dbReference type="InterPro" id="IPR045621">
    <property type="entry name" value="BPD_transp_1_N"/>
</dbReference>
<name>A7NLV5_ROSCS</name>
<dbReference type="Gene3D" id="1.10.3720.10">
    <property type="entry name" value="MetI-like"/>
    <property type="match status" value="1"/>
</dbReference>
<comment type="subcellular location">
    <subcellularLocation>
        <location evidence="1 7">Cell membrane</location>
        <topology evidence="1 7">Multi-pass membrane protein</topology>
    </subcellularLocation>
</comment>
<evidence type="ECO:0000313" key="9">
    <source>
        <dbReference type="EMBL" id="ABU58503.1"/>
    </source>
</evidence>
<feature type="transmembrane region" description="Helical" evidence="7">
    <location>
        <begin position="294"/>
        <end position="320"/>
    </location>
</feature>
<evidence type="ECO:0000256" key="1">
    <source>
        <dbReference type="ARBA" id="ARBA00004651"/>
    </source>
</evidence>
<dbReference type="EMBL" id="CP000804">
    <property type="protein sequence ID" value="ABU58503.1"/>
    <property type="molecule type" value="Genomic_DNA"/>
</dbReference>
<evidence type="ECO:0000256" key="6">
    <source>
        <dbReference type="ARBA" id="ARBA00023136"/>
    </source>
</evidence>
<evidence type="ECO:0000256" key="7">
    <source>
        <dbReference type="RuleBase" id="RU363032"/>
    </source>
</evidence>
<dbReference type="Proteomes" id="UP000000263">
    <property type="component" value="Chromosome"/>
</dbReference>
<dbReference type="HOGENOM" id="CLU_036879_1_1_0"/>
<dbReference type="KEGG" id="rca:Rcas_2423"/>
<feature type="transmembrane region" description="Helical" evidence="7">
    <location>
        <begin position="190"/>
        <end position="209"/>
    </location>
</feature>
<evidence type="ECO:0000256" key="3">
    <source>
        <dbReference type="ARBA" id="ARBA00022475"/>
    </source>
</evidence>
<dbReference type="GO" id="GO:0055085">
    <property type="term" value="P:transmembrane transport"/>
    <property type="evidence" value="ECO:0007669"/>
    <property type="project" value="InterPro"/>
</dbReference>
<keyword evidence="4 7" id="KW-0812">Transmembrane</keyword>
<dbReference type="CDD" id="cd06261">
    <property type="entry name" value="TM_PBP2"/>
    <property type="match status" value="1"/>
</dbReference>
<keyword evidence="6 7" id="KW-0472">Membrane</keyword>
<dbReference type="Pfam" id="PF00528">
    <property type="entry name" value="BPD_transp_1"/>
    <property type="match status" value="1"/>
</dbReference>
<organism evidence="9 10">
    <name type="scientific">Roseiflexus castenholzii (strain DSM 13941 / HLO8)</name>
    <dbReference type="NCBI Taxonomy" id="383372"/>
    <lineage>
        <taxon>Bacteria</taxon>
        <taxon>Bacillati</taxon>
        <taxon>Chloroflexota</taxon>
        <taxon>Chloroflexia</taxon>
        <taxon>Chloroflexales</taxon>
        <taxon>Roseiflexineae</taxon>
        <taxon>Roseiflexaceae</taxon>
        <taxon>Roseiflexus</taxon>
    </lineage>
</organism>
<dbReference type="InterPro" id="IPR035906">
    <property type="entry name" value="MetI-like_sf"/>
</dbReference>
<feature type="transmembrane region" description="Helical" evidence="7">
    <location>
        <begin position="252"/>
        <end position="274"/>
    </location>
</feature>
<protein>
    <submittedName>
        <fullName evidence="9">Binding-protein-dependent transport systems inner membrane component</fullName>
    </submittedName>
</protein>
<evidence type="ECO:0000256" key="4">
    <source>
        <dbReference type="ARBA" id="ARBA00022692"/>
    </source>
</evidence>
<evidence type="ECO:0000259" key="8">
    <source>
        <dbReference type="PROSITE" id="PS50928"/>
    </source>
</evidence>